<dbReference type="PROSITE" id="PS00041">
    <property type="entry name" value="HTH_ARAC_FAMILY_1"/>
    <property type="match status" value="1"/>
</dbReference>
<evidence type="ECO:0000313" key="7">
    <source>
        <dbReference type="Proteomes" id="UP000245839"/>
    </source>
</evidence>
<dbReference type="Proteomes" id="UP000251571">
    <property type="component" value="Unassembled WGS sequence"/>
</dbReference>
<organism evidence="6 8">
    <name type="scientific">Jannaschia seohaensis</name>
    <dbReference type="NCBI Taxonomy" id="475081"/>
    <lineage>
        <taxon>Bacteria</taxon>
        <taxon>Pseudomonadati</taxon>
        <taxon>Pseudomonadota</taxon>
        <taxon>Alphaproteobacteria</taxon>
        <taxon>Rhodobacterales</taxon>
        <taxon>Roseobacteraceae</taxon>
        <taxon>Jannaschia</taxon>
    </lineage>
</organism>
<feature type="domain" description="HTH araC/xylS-type" evidence="4">
    <location>
        <begin position="239"/>
        <end position="337"/>
    </location>
</feature>
<dbReference type="OrthoDB" id="186587at2"/>
<keyword evidence="2 6" id="KW-0238">DNA-binding</keyword>
<accession>A0A2Y9C3N6</accession>
<dbReference type="InterPro" id="IPR020449">
    <property type="entry name" value="Tscrpt_reg_AraC-type_HTH"/>
</dbReference>
<evidence type="ECO:0000313" key="6">
    <source>
        <dbReference type="EMBL" id="SSA51792.1"/>
    </source>
</evidence>
<dbReference type="EMBL" id="QGDJ01000026">
    <property type="protein sequence ID" value="PWJ10043.1"/>
    <property type="molecule type" value="Genomic_DNA"/>
</dbReference>
<dbReference type="InterPro" id="IPR018062">
    <property type="entry name" value="HTH_AraC-typ_CS"/>
</dbReference>
<dbReference type="SMART" id="SM00342">
    <property type="entry name" value="HTH_ARAC"/>
    <property type="match status" value="1"/>
</dbReference>
<dbReference type="InterPro" id="IPR002818">
    <property type="entry name" value="DJ-1/PfpI"/>
</dbReference>
<sequence>MTDRPPEAPRASLNVAMITVPPNSASGLFGMRDVLNSVGLGWETYVTGGAARPAFNVYTVAARPEPFVCGSGARIDPDHAVDDAPPPDIVIASGMFASATERITGVAPEIVEWIAAQHAAGATVASSCTGAILLAEAGLLDGIEATTHWAFYDLFRTLYPDVHLRLEKNLCCAPPDHRIVTSGGTTMWQELALYLIARHVSVEQATRTSKFWLLPNYGRLQAPYVAMPQGIPHHDRAIAEAQAWIAAHYATPDPVGRMVEISGLTKSTFRRRFQAATGFQPKDYVQIVRIEEAKQLLETTDAGVAEVAEQVGYEDQSSFSKLFRRRTGLSPSEHKLKFGRERFQRYLEG</sequence>
<dbReference type="Gene3D" id="3.40.50.880">
    <property type="match status" value="1"/>
</dbReference>
<dbReference type="SUPFAM" id="SSF46689">
    <property type="entry name" value="Homeodomain-like"/>
    <property type="match status" value="2"/>
</dbReference>
<dbReference type="GO" id="GO:0043565">
    <property type="term" value="F:sequence-specific DNA binding"/>
    <property type="evidence" value="ECO:0007669"/>
    <property type="project" value="InterPro"/>
</dbReference>
<name>A0A2Y9C3N6_9RHOB</name>
<dbReference type="PANTHER" id="PTHR43130">
    <property type="entry name" value="ARAC-FAMILY TRANSCRIPTIONAL REGULATOR"/>
    <property type="match status" value="1"/>
</dbReference>
<dbReference type="Pfam" id="PF01965">
    <property type="entry name" value="DJ-1_PfpI"/>
    <property type="match status" value="1"/>
</dbReference>
<dbReference type="InterPro" id="IPR018060">
    <property type="entry name" value="HTH_AraC"/>
</dbReference>
<keyword evidence="7" id="KW-1185">Reference proteome</keyword>
<keyword evidence="3" id="KW-0804">Transcription</keyword>
<dbReference type="AlphaFoldDB" id="A0A2Y9C3N6"/>
<evidence type="ECO:0000256" key="1">
    <source>
        <dbReference type="ARBA" id="ARBA00023015"/>
    </source>
</evidence>
<dbReference type="Proteomes" id="UP000245839">
    <property type="component" value="Unassembled WGS sequence"/>
</dbReference>
<reference evidence="6" key="1">
    <citation type="submission" date="2016-10" db="EMBL/GenBank/DDBJ databases">
        <authorList>
            <person name="Cai Z."/>
        </authorList>
    </citation>
    <scope>NUCLEOTIDE SEQUENCE [LARGE SCALE GENOMIC DNA]</scope>
    <source>
        <strain evidence="6">DSM 25227</strain>
    </source>
</reference>
<dbReference type="RefSeq" id="WP_109566555.1">
    <property type="nucleotide sequence ID" value="NZ_QGDJ01000026.1"/>
</dbReference>
<protein>
    <submittedName>
        <fullName evidence="5">Transcriptional regulator GlxA family with amidase domain</fullName>
    </submittedName>
    <submittedName>
        <fullName evidence="6">Transcriptional regulator GlxA family, contains an amidase domain and an AraC-type DNA-binding HTH domain</fullName>
    </submittedName>
</protein>
<dbReference type="InterPro" id="IPR052158">
    <property type="entry name" value="INH-QAR"/>
</dbReference>
<dbReference type="PROSITE" id="PS01124">
    <property type="entry name" value="HTH_ARAC_FAMILY_2"/>
    <property type="match status" value="1"/>
</dbReference>
<dbReference type="InterPro" id="IPR029062">
    <property type="entry name" value="Class_I_gatase-like"/>
</dbReference>
<evidence type="ECO:0000313" key="5">
    <source>
        <dbReference type="EMBL" id="PWJ10043.1"/>
    </source>
</evidence>
<dbReference type="GO" id="GO:0003700">
    <property type="term" value="F:DNA-binding transcription factor activity"/>
    <property type="evidence" value="ECO:0007669"/>
    <property type="project" value="InterPro"/>
</dbReference>
<dbReference type="InterPro" id="IPR009057">
    <property type="entry name" value="Homeodomain-like_sf"/>
</dbReference>
<evidence type="ECO:0000256" key="3">
    <source>
        <dbReference type="ARBA" id="ARBA00023163"/>
    </source>
</evidence>
<dbReference type="Gene3D" id="1.10.10.60">
    <property type="entry name" value="Homeodomain-like"/>
    <property type="match status" value="2"/>
</dbReference>
<dbReference type="PANTHER" id="PTHR43130:SF3">
    <property type="entry name" value="HTH-TYPE TRANSCRIPTIONAL REGULATOR RV1931C"/>
    <property type="match status" value="1"/>
</dbReference>
<gene>
    <name evidence="5" type="ORF">BCF38_1266</name>
    <name evidence="6" type="ORF">SAMN05421539_1266</name>
</gene>
<proteinExistence type="predicted"/>
<keyword evidence="1" id="KW-0805">Transcription regulation</keyword>
<dbReference type="PRINTS" id="PR00032">
    <property type="entry name" value="HTHARAC"/>
</dbReference>
<reference evidence="8" key="2">
    <citation type="submission" date="2016-10" db="EMBL/GenBank/DDBJ databases">
        <authorList>
            <person name="Varghese N."/>
            <person name="Submissions S."/>
        </authorList>
    </citation>
    <scope>NUCLEOTIDE SEQUENCE [LARGE SCALE GENOMIC DNA]</scope>
    <source>
        <strain evidence="8">DSM 25227</strain>
    </source>
</reference>
<evidence type="ECO:0000256" key="2">
    <source>
        <dbReference type="ARBA" id="ARBA00023125"/>
    </source>
</evidence>
<dbReference type="EMBL" id="UETC01000026">
    <property type="protein sequence ID" value="SSA51792.1"/>
    <property type="molecule type" value="Genomic_DNA"/>
</dbReference>
<reference evidence="5 7" key="3">
    <citation type="submission" date="2018-03" db="EMBL/GenBank/DDBJ databases">
        <title>Genomic Encyclopedia of Archaeal and Bacterial Type Strains, Phase II (KMG-II): from individual species to whole genera.</title>
        <authorList>
            <person name="Goeker M."/>
        </authorList>
    </citation>
    <scope>NUCLEOTIDE SEQUENCE [LARGE SCALE GENOMIC DNA]</scope>
    <source>
        <strain evidence="5 7">DSM 25227</strain>
    </source>
</reference>
<dbReference type="Pfam" id="PF12833">
    <property type="entry name" value="HTH_18"/>
    <property type="match status" value="1"/>
</dbReference>
<dbReference type="SUPFAM" id="SSF52317">
    <property type="entry name" value="Class I glutamine amidotransferase-like"/>
    <property type="match status" value="1"/>
</dbReference>
<evidence type="ECO:0000313" key="8">
    <source>
        <dbReference type="Proteomes" id="UP000251571"/>
    </source>
</evidence>
<evidence type="ECO:0000259" key="4">
    <source>
        <dbReference type="PROSITE" id="PS01124"/>
    </source>
</evidence>